<gene>
    <name evidence="2" type="ORF">PLAM_0850</name>
</gene>
<reference evidence="2" key="1">
    <citation type="submission" date="2015-09" db="EMBL/GenBank/DDBJ databases">
        <authorList>
            <person name="Jackson K.R."/>
            <person name="Lunt B.L."/>
            <person name="Fisher J.N.B."/>
            <person name="Gardner A.V."/>
            <person name="Bailey M.E."/>
            <person name="Deus L.M."/>
            <person name="Earl A.S."/>
            <person name="Gibby P.D."/>
            <person name="Hartmann K.A."/>
            <person name="Liu J.E."/>
            <person name="Manci A.M."/>
            <person name="Nielsen D.A."/>
            <person name="Solomon M.B."/>
            <person name="Breakwell D.P."/>
            <person name="Burnett S.H."/>
            <person name="Grose J.H."/>
        </authorList>
    </citation>
    <scope>NUCLEOTIDE SEQUENCE</scope>
    <source>
        <strain evidence="2">7805</strain>
    </source>
</reference>
<evidence type="ECO:0000313" key="2">
    <source>
        <dbReference type="EMBL" id="CUM58817.1"/>
    </source>
</evidence>
<name>A0A1J1JDL0_PLAAG</name>
<evidence type="ECO:0000256" key="1">
    <source>
        <dbReference type="SAM" id="Phobius"/>
    </source>
</evidence>
<dbReference type="EMBL" id="LO018304">
    <property type="protein sequence ID" value="CUM58817.1"/>
    <property type="molecule type" value="Genomic_DNA"/>
</dbReference>
<feature type="transmembrane region" description="Helical" evidence="1">
    <location>
        <begin position="123"/>
        <end position="143"/>
    </location>
</feature>
<dbReference type="AlphaFoldDB" id="A0A1J1JDL0"/>
<protein>
    <submittedName>
        <fullName evidence="2">Uncharacterized protein</fullName>
    </submittedName>
</protein>
<feature type="transmembrane region" description="Helical" evidence="1">
    <location>
        <begin position="90"/>
        <end position="111"/>
    </location>
</feature>
<keyword evidence="1" id="KW-0472">Membrane</keyword>
<sequence length="149" mass="16972">MYCKASRFVFEVIPLDKDIADRLSPIIILGDFPKEQFSDVWVNDVCDQLVKFASEVLGRTISDSILDIVKEWLSSEMFGFKKKQERREELITLILMTLLPLLVGWFLQAKLSPLPPISQLPPIRVALIYSATNCGALSLIVYLKSRKKV</sequence>
<organism evidence="2">
    <name type="scientific">Planktothrix agardhii</name>
    <name type="common">Oscillatoria agardhii</name>
    <dbReference type="NCBI Taxonomy" id="1160"/>
    <lineage>
        <taxon>Bacteria</taxon>
        <taxon>Bacillati</taxon>
        <taxon>Cyanobacteriota</taxon>
        <taxon>Cyanophyceae</taxon>
        <taxon>Oscillatoriophycideae</taxon>
        <taxon>Oscillatoriales</taxon>
        <taxon>Microcoleaceae</taxon>
        <taxon>Planktothrix</taxon>
    </lineage>
</organism>
<keyword evidence="1" id="KW-0812">Transmembrane</keyword>
<accession>A0A1J1JDL0</accession>
<proteinExistence type="predicted"/>
<keyword evidence="1" id="KW-1133">Transmembrane helix</keyword>